<feature type="compositionally biased region" description="Basic and acidic residues" evidence="5">
    <location>
        <begin position="298"/>
        <end position="309"/>
    </location>
</feature>
<dbReference type="GO" id="GO:0005096">
    <property type="term" value="F:GTPase activator activity"/>
    <property type="evidence" value="ECO:0007669"/>
    <property type="project" value="InterPro"/>
</dbReference>
<evidence type="ECO:0000259" key="6">
    <source>
        <dbReference type="PROSITE" id="PS50115"/>
    </source>
</evidence>
<feature type="compositionally biased region" description="Polar residues" evidence="5">
    <location>
        <begin position="382"/>
        <end position="397"/>
    </location>
</feature>
<dbReference type="GO" id="GO:0008270">
    <property type="term" value="F:zinc ion binding"/>
    <property type="evidence" value="ECO:0007669"/>
    <property type="project" value="UniProtKB-KW"/>
</dbReference>
<dbReference type="PANTHER" id="PTHR46085">
    <property type="entry name" value="ARFGAP/RECO-RELATED"/>
    <property type="match status" value="1"/>
</dbReference>
<dbReference type="Gene3D" id="1.10.220.150">
    <property type="entry name" value="Arf GTPase activating protein"/>
    <property type="match status" value="1"/>
</dbReference>
<dbReference type="AlphaFoldDB" id="A0A8D7FJG7"/>
<feature type="region of interest" description="Disordered" evidence="5">
    <location>
        <begin position="359"/>
        <end position="397"/>
    </location>
</feature>
<keyword evidence="3" id="KW-0862">Zinc</keyword>
<sequence>LVSVPRLLLFDVGHVSISQSLIHSCPSKAVRKIEEKKVFLFFHLPHLSLSLSLHLPRLQIPDFSAIPSSSSPSRCIHRRLDSPPESPLEAEGKIVRGAMANRVKEDEKNEKIIRGLLKLPANRRCINCNNLGPQYVCTNFWTFICTNCSGIHREFTHRVKSISMAKFTSQEVTALQEGGNERAREIYFKDWDPQRHSFPDSSNIDRLRDFIKHVYVDQRYSGGRHGDRPQMLKGDKDVYNENRRAEPYRGGSRSPPYEDRYSPSYGGRNDDRSFRYNYGERSPAYNQGDYKRSPARFEVLDDRQRDDKFGNGSQNRKTEDRRLPDAPKPEGRSPDHQKDFNKMSPPVVRPVRDILGDNAPQLQVGGAAKTNGIRGPDDSAKIKSTLSSNSIDSTDANSAQLKGSFSESLIDFDVDHEPPVAAITEQPVAQQTTSGSDGGADWAAFDTSGQQKVPQVDANANPLVSALAQLSVSGSTPVGNLPTLSFSQIESSPKAGGGGNLLTMQQQQQPLVFPSIDNPPGNQSSNVSVVGTSNNQTWIPSPVPHGQGNFTNLAINPAGHLPRIATKLPQEKVAGVSSQPPSAESKTSGRKELPVDFFTSLYPSAPVTAQGWQRGPYPGMGYNIQYPSGVAMPTYSQTPKSVNPFDLTSDPAAVYPSVTPLQAALSNMTAPATLLRTSSFGAPSPHSVHLQQSPYASSVSPGPFMMHQVPDNMPQQFAASMMPMGNGATFSTSGIHQNPAVRYSQLSTPNSFGSVGGNPFG</sequence>
<dbReference type="CDD" id="cd08838">
    <property type="entry name" value="ArfGap_AGFG"/>
    <property type="match status" value="1"/>
</dbReference>
<keyword evidence="1" id="KW-0479">Metal-binding</keyword>
<dbReference type="PROSITE" id="PS50115">
    <property type="entry name" value="ARFGAP"/>
    <property type="match status" value="1"/>
</dbReference>
<reference evidence="7" key="1">
    <citation type="submission" date="2021-03" db="EMBL/GenBank/DDBJ databases">
        <authorList>
            <consortium name="Genoscope - CEA"/>
            <person name="William W."/>
        </authorList>
    </citation>
    <scope>NUCLEOTIDE SEQUENCE</scope>
    <source>
        <strain evidence="7">Doubled-haploid Pahang</strain>
    </source>
</reference>
<feature type="non-terminal residue" evidence="7">
    <location>
        <position position="1"/>
    </location>
</feature>
<feature type="compositionally biased region" description="Polar residues" evidence="5">
    <location>
        <begin position="576"/>
        <end position="586"/>
    </location>
</feature>
<accession>A0A8D7FJG7</accession>
<dbReference type="FunFam" id="1.10.220.150:FF:000005">
    <property type="entry name" value="Arf-GAP domain and FG repeat-containing protein 1"/>
    <property type="match status" value="1"/>
</dbReference>
<proteinExistence type="predicted"/>
<feature type="region of interest" description="Disordered" evidence="5">
    <location>
        <begin position="571"/>
        <end position="590"/>
    </location>
</feature>
<dbReference type="SUPFAM" id="SSF57863">
    <property type="entry name" value="ArfGap/RecO-like zinc finger"/>
    <property type="match status" value="1"/>
</dbReference>
<dbReference type="InterPro" id="IPR001164">
    <property type="entry name" value="ArfGAP_dom"/>
</dbReference>
<feature type="region of interest" description="Disordered" evidence="5">
    <location>
        <begin position="221"/>
        <end position="347"/>
    </location>
</feature>
<dbReference type="InterPro" id="IPR044820">
    <property type="entry name" value="AGD14-like"/>
</dbReference>
<evidence type="ECO:0000256" key="5">
    <source>
        <dbReference type="SAM" id="MobiDB-lite"/>
    </source>
</evidence>
<dbReference type="PANTHER" id="PTHR46085:SF3">
    <property type="entry name" value="ARF GTPASE ACTIVATING PROTEIN"/>
    <property type="match status" value="1"/>
</dbReference>
<name>A0A8D7FJG7_MUSAM</name>
<dbReference type="InterPro" id="IPR038508">
    <property type="entry name" value="ArfGAP_dom_sf"/>
</dbReference>
<dbReference type="PRINTS" id="PR00405">
    <property type="entry name" value="REVINTRACTNG"/>
</dbReference>
<feature type="compositionally biased region" description="Basic and acidic residues" evidence="5">
    <location>
        <begin position="316"/>
        <end position="341"/>
    </location>
</feature>
<evidence type="ECO:0000313" key="7">
    <source>
        <dbReference type="EMBL" id="CAG1856017.1"/>
    </source>
</evidence>
<evidence type="ECO:0000256" key="2">
    <source>
        <dbReference type="ARBA" id="ARBA00022771"/>
    </source>
</evidence>
<feature type="domain" description="Arf-GAP" evidence="6">
    <location>
        <begin position="110"/>
        <end position="228"/>
    </location>
</feature>
<organism evidence="7">
    <name type="scientific">Musa acuminata subsp. malaccensis</name>
    <name type="common">Wild banana</name>
    <name type="synonym">Musa malaccensis</name>
    <dbReference type="NCBI Taxonomy" id="214687"/>
    <lineage>
        <taxon>Eukaryota</taxon>
        <taxon>Viridiplantae</taxon>
        <taxon>Streptophyta</taxon>
        <taxon>Embryophyta</taxon>
        <taxon>Tracheophyta</taxon>
        <taxon>Spermatophyta</taxon>
        <taxon>Magnoliopsida</taxon>
        <taxon>Liliopsida</taxon>
        <taxon>Zingiberales</taxon>
        <taxon>Musaceae</taxon>
        <taxon>Musa</taxon>
    </lineage>
</organism>
<keyword evidence="2 4" id="KW-0863">Zinc-finger</keyword>
<dbReference type="SMART" id="SM00105">
    <property type="entry name" value="ArfGap"/>
    <property type="match status" value="1"/>
</dbReference>
<protein>
    <submittedName>
        <fullName evidence="7">(wild Malaysian banana) hypothetical protein</fullName>
    </submittedName>
</protein>
<evidence type="ECO:0000256" key="3">
    <source>
        <dbReference type="ARBA" id="ARBA00022833"/>
    </source>
</evidence>
<evidence type="ECO:0000256" key="4">
    <source>
        <dbReference type="PROSITE-ProRule" id="PRU00288"/>
    </source>
</evidence>
<dbReference type="InterPro" id="IPR037278">
    <property type="entry name" value="ARFGAP/RecO"/>
</dbReference>
<dbReference type="Pfam" id="PF01412">
    <property type="entry name" value="ArfGap"/>
    <property type="match status" value="1"/>
</dbReference>
<dbReference type="EMBL" id="HG996473">
    <property type="protein sequence ID" value="CAG1856017.1"/>
    <property type="molecule type" value="Genomic_DNA"/>
</dbReference>
<evidence type="ECO:0000256" key="1">
    <source>
        <dbReference type="ARBA" id="ARBA00022723"/>
    </source>
</evidence>
<gene>
    <name evidence="7" type="ORF">GSMUA_46210.1</name>
</gene>
<feature type="compositionally biased region" description="Basic and acidic residues" evidence="5">
    <location>
        <begin position="224"/>
        <end position="247"/>
    </location>
</feature>